<name>A0A6I6JZB4_9BACT</name>
<keyword evidence="1" id="KW-0812">Transmembrane</keyword>
<evidence type="ECO:0000313" key="3">
    <source>
        <dbReference type="Proteomes" id="UP000428260"/>
    </source>
</evidence>
<evidence type="ECO:0000313" key="2">
    <source>
        <dbReference type="EMBL" id="QGY45552.1"/>
    </source>
</evidence>
<sequence>MESKGKAVKWLNIFLLVINISAFATFLFMNSRQEIGFDDQYSSDEFLRDRLQLSDDQYEQILEMDQKVFRNYQLLLDIECESNFELIKALSSENTSNEEISEIVEKIGRYHGLVKKQTVKHFQNIKSICTEEQKELLDALLLEMMEVGDQCQYCNKENCSRRNQIEQKKN</sequence>
<gene>
    <name evidence="2" type="ORF">GM418_18300</name>
</gene>
<evidence type="ECO:0008006" key="4">
    <source>
        <dbReference type="Google" id="ProtNLM"/>
    </source>
</evidence>
<protein>
    <recommendedName>
        <fullName evidence="4">Periplasmic heavy metal sensor</fullName>
    </recommendedName>
</protein>
<dbReference type="AlphaFoldDB" id="A0A6I6JZB4"/>
<organism evidence="2 3">
    <name type="scientific">Maribellus comscasis</name>
    <dbReference type="NCBI Taxonomy" id="2681766"/>
    <lineage>
        <taxon>Bacteria</taxon>
        <taxon>Pseudomonadati</taxon>
        <taxon>Bacteroidota</taxon>
        <taxon>Bacteroidia</taxon>
        <taxon>Marinilabiliales</taxon>
        <taxon>Prolixibacteraceae</taxon>
        <taxon>Maribellus</taxon>
    </lineage>
</organism>
<accession>A0A6I6JZB4</accession>
<evidence type="ECO:0000256" key="1">
    <source>
        <dbReference type="SAM" id="Phobius"/>
    </source>
</evidence>
<keyword evidence="1" id="KW-0472">Membrane</keyword>
<dbReference type="KEGG" id="mcos:GM418_18300"/>
<dbReference type="Proteomes" id="UP000428260">
    <property type="component" value="Chromosome"/>
</dbReference>
<dbReference type="EMBL" id="CP046401">
    <property type="protein sequence ID" value="QGY45552.1"/>
    <property type="molecule type" value="Genomic_DNA"/>
</dbReference>
<dbReference type="RefSeq" id="WP_158868695.1">
    <property type="nucleotide sequence ID" value="NZ_CP046401.1"/>
</dbReference>
<dbReference type="Gene3D" id="1.20.120.1490">
    <property type="match status" value="1"/>
</dbReference>
<reference evidence="2 3" key="1">
    <citation type="submission" date="2019-11" db="EMBL/GenBank/DDBJ databases">
        <authorList>
            <person name="Zheng R.K."/>
            <person name="Sun C.M."/>
        </authorList>
    </citation>
    <scope>NUCLEOTIDE SEQUENCE [LARGE SCALE GENOMIC DNA]</scope>
    <source>
        <strain evidence="2 3">WC007</strain>
    </source>
</reference>
<keyword evidence="3" id="KW-1185">Reference proteome</keyword>
<proteinExistence type="predicted"/>
<keyword evidence="1" id="KW-1133">Transmembrane helix</keyword>
<feature type="transmembrane region" description="Helical" evidence="1">
    <location>
        <begin position="7"/>
        <end position="29"/>
    </location>
</feature>